<evidence type="ECO:0000256" key="1">
    <source>
        <dbReference type="ARBA" id="ARBA00022679"/>
    </source>
</evidence>
<dbReference type="Pfam" id="PF00583">
    <property type="entry name" value="Acetyltransf_1"/>
    <property type="match status" value="1"/>
</dbReference>
<protein>
    <submittedName>
        <fullName evidence="4">GNAT family N-acetyltransferase</fullName>
    </submittedName>
</protein>
<evidence type="ECO:0000313" key="4">
    <source>
        <dbReference type="EMBL" id="QXL86079.1"/>
    </source>
</evidence>
<dbReference type="SUPFAM" id="SSF55729">
    <property type="entry name" value="Acyl-CoA N-acyltransferases (Nat)"/>
    <property type="match status" value="1"/>
</dbReference>
<dbReference type="EMBL" id="JAIMBW010000001">
    <property type="protein sequence ID" value="MBY4893349.1"/>
    <property type="molecule type" value="Genomic_DNA"/>
</dbReference>
<gene>
    <name evidence="4" type="ORF">KUL25_11295</name>
</gene>
<proteinExistence type="predicted"/>
<dbReference type="InterPro" id="IPR050832">
    <property type="entry name" value="Bact_Acetyltransf"/>
</dbReference>
<keyword evidence="1" id="KW-0808">Transferase</keyword>
<organism evidence="4">
    <name type="scientific">Gymnodinialimonas phycosphaerae</name>
    <dbReference type="NCBI Taxonomy" id="2841589"/>
    <lineage>
        <taxon>Bacteria</taxon>
        <taxon>Pseudomonadati</taxon>
        <taxon>Pseudomonadota</taxon>
        <taxon>Alphaproteobacteria</taxon>
        <taxon>Rhodobacterales</taxon>
        <taxon>Paracoccaceae</taxon>
        <taxon>Gymnodinialimonas</taxon>
    </lineage>
</organism>
<dbReference type="AlphaFoldDB" id="A0A975YE90"/>
<reference evidence="4 5" key="1">
    <citation type="submission" date="2021-07" db="EMBL/GenBank/DDBJ databases">
        <title>Karlodiniumbacter phycospheric gen. nov., sp. nov., a phycosphere bacterium isolated from karlodinium veneficum.</title>
        <authorList>
            <person name="Peng Y."/>
            <person name="Jiang L."/>
            <person name="Lee J."/>
        </authorList>
    </citation>
    <scope>NUCLEOTIDE SEQUENCE</scope>
    <source>
        <strain evidence="4 5">N5</strain>
    </source>
</reference>
<accession>A0A975YE90</accession>
<dbReference type="PANTHER" id="PTHR43877">
    <property type="entry name" value="AMINOALKYLPHOSPHONATE N-ACETYLTRANSFERASE-RELATED-RELATED"/>
    <property type="match status" value="1"/>
</dbReference>
<name>A0A975YE90_9RHOB</name>
<dbReference type="Proteomes" id="UP000693972">
    <property type="component" value="Unassembled WGS sequence"/>
</dbReference>
<evidence type="ECO:0000259" key="3">
    <source>
        <dbReference type="PROSITE" id="PS51186"/>
    </source>
</evidence>
<dbReference type="PROSITE" id="PS51186">
    <property type="entry name" value="GNAT"/>
    <property type="match status" value="1"/>
</dbReference>
<dbReference type="InterPro" id="IPR016181">
    <property type="entry name" value="Acyl_CoA_acyltransferase"/>
</dbReference>
<feature type="domain" description="N-acetyltransferase" evidence="3">
    <location>
        <begin position="2"/>
        <end position="154"/>
    </location>
</feature>
<keyword evidence="5" id="KW-1185">Reference proteome</keyword>
<sequence length="155" mass="16600">MTQVRPYTPADREAVARLNVTYYTTTHGFNGTFADAVAGALDSLGDGDLGWVVTDQGRIAGSLFLSVETPDVGRLRLFLLRPDLQGRGLGRVLLGHALASTSPLGITRLNVSTFTIHRGACALYTASGFSETARLPCHAFGRTLEQVDFSRTISA</sequence>
<dbReference type="CDD" id="cd04301">
    <property type="entry name" value="NAT_SF"/>
    <property type="match status" value="1"/>
</dbReference>
<dbReference type="Gene3D" id="3.40.630.30">
    <property type="match status" value="1"/>
</dbReference>
<dbReference type="InterPro" id="IPR000182">
    <property type="entry name" value="GNAT_dom"/>
</dbReference>
<keyword evidence="2" id="KW-0012">Acyltransferase</keyword>
<dbReference type="EMBL" id="CP078073">
    <property type="protein sequence ID" value="QXL86079.1"/>
    <property type="molecule type" value="Genomic_DNA"/>
</dbReference>
<evidence type="ECO:0000256" key="2">
    <source>
        <dbReference type="ARBA" id="ARBA00023315"/>
    </source>
</evidence>
<evidence type="ECO:0000313" key="5">
    <source>
        <dbReference type="Proteomes" id="UP000693972"/>
    </source>
</evidence>
<dbReference type="GO" id="GO:0016747">
    <property type="term" value="F:acyltransferase activity, transferring groups other than amino-acyl groups"/>
    <property type="evidence" value="ECO:0007669"/>
    <property type="project" value="InterPro"/>
</dbReference>
<dbReference type="RefSeq" id="WP_257893044.1">
    <property type="nucleotide sequence ID" value="NZ_JAIMBW010000001.1"/>
</dbReference>